<reference evidence="6" key="1">
    <citation type="submission" date="2021-05" db="EMBL/GenBank/DDBJ databases">
        <authorList>
            <person name="Tigano A."/>
        </authorList>
    </citation>
    <scope>NUCLEOTIDE SEQUENCE</scope>
</reference>
<dbReference type="GO" id="GO:0006954">
    <property type="term" value="P:inflammatory response"/>
    <property type="evidence" value="ECO:0007669"/>
    <property type="project" value="TreeGrafter"/>
</dbReference>
<comment type="catalytic activity">
    <reaction evidence="4">
        <text>an N-terminal (5-L-glutamyl)-[peptide] + an alpha-amino acid = 5-L-glutamyl amino acid + an N-terminal L-alpha-aminoacyl-[peptide]</text>
        <dbReference type="Rhea" id="RHEA:23904"/>
        <dbReference type="Rhea" id="RHEA-COMP:9780"/>
        <dbReference type="Rhea" id="RHEA-COMP:9795"/>
        <dbReference type="ChEBI" id="CHEBI:77644"/>
        <dbReference type="ChEBI" id="CHEBI:78597"/>
        <dbReference type="ChEBI" id="CHEBI:78599"/>
        <dbReference type="ChEBI" id="CHEBI:78608"/>
        <dbReference type="EC" id="2.3.2.2"/>
    </reaction>
</comment>
<dbReference type="FunFam" id="3.60.20.40:FF:000011">
    <property type="entry name" value="Gamma-glutamyltransferase 5a"/>
    <property type="match status" value="1"/>
</dbReference>
<feature type="binding site" evidence="3">
    <location>
        <begin position="475"/>
        <end position="476"/>
    </location>
    <ligand>
        <name>L-glutamate</name>
        <dbReference type="ChEBI" id="CHEBI:29985"/>
    </ligand>
</feature>
<evidence type="ECO:0000313" key="7">
    <source>
        <dbReference type="Proteomes" id="UP000677803"/>
    </source>
</evidence>
<dbReference type="Gene3D" id="3.60.20.40">
    <property type="match status" value="1"/>
</dbReference>
<dbReference type="PANTHER" id="PTHR11686:SF53">
    <property type="entry name" value="GLUTATHIONE HYDROLASE"/>
    <property type="match status" value="1"/>
</dbReference>
<dbReference type="EC" id="3.4.19.13" evidence="4"/>
<dbReference type="GO" id="GO:0002951">
    <property type="term" value="F:leukotriene-C(4) hydrolase"/>
    <property type="evidence" value="ECO:0007669"/>
    <property type="project" value="TreeGrafter"/>
</dbReference>
<keyword evidence="4" id="KW-0012">Acyltransferase</keyword>
<dbReference type="GO" id="GO:0005886">
    <property type="term" value="C:plasma membrane"/>
    <property type="evidence" value="ECO:0007669"/>
    <property type="project" value="TreeGrafter"/>
</dbReference>
<comment type="caution">
    <text evidence="6">The sequence shown here is derived from an EMBL/GenBank/DDBJ whole genome shotgun (WGS) entry which is preliminary data.</text>
</comment>
<dbReference type="PANTHER" id="PTHR11686">
    <property type="entry name" value="GAMMA GLUTAMYL TRANSPEPTIDASE"/>
    <property type="match status" value="1"/>
</dbReference>
<feature type="binding site" evidence="3">
    <location>
        <position position="459"/>
    </location>
    <ligand>
        <name>L-glutamate</name>
        <dbReference type="ChEBI" id="CHEBI:29985"/>
    </ligand>
</feature>
<feature type="signal peptide" evidence="5">
    <location>
        <begin position="1"/>
        <end position="21"/>
    </location>
</feature>
<evidence type="ECO:0000256" key="3">
    <source>
        <dbReference type="PIRSR" id="PIRSR600101-2"/>
    </source>
</evidence>
<proteinExistence type="inferred from homology"/>
<keyword evidence="4" id="KW-0808">Transferase</keyword>
<keyword evidence="5" id="KW-0732">Signal</keyword>
<dbReference type="GO" id="GO:1901750">
    <property type="term" value="P:leukotriene D4 biosynthetic process"/>
    <property type="evidence" value="ECO:0007669"/>
    <property type="project" value="TreeGrafter"/>
</dbReference>
<evidence type="ECO:0000313" key="6">
    <source>
        <dbReference type="EMBL" id="CAG5867421.1"/>
    </source>
</evidence>
<comment type="pathway">
    <text evidence="4">Sulfur metabolism; glutathione metabolism.</text>
</comment>
<comment type="catalytic activity">
    <reaction evidence="4">
        <text>an S-substituted glutathione + H2O = an S-substituted L-cysteinylglycine + L-glutamate</text>
        <dbReference type="Rhea" id="RHEA:59468"/>
        <dbReference type="ChEBI" id="CHEBI:15377"/>
        <dbReference type="ChEBI" id="CHEBI:29985"/>
        <dbReference type="ChEBI" id="CHEBI:90779"/>
        <dbReference type="ChEBI" id="CHEBI:143103"/>
        <dbReference type="EC" id="3.4.19.13"/>
    </reaction>
</comment>
<comment type="function">
    <text evidence="4">Cleaves the gamma-glutamyl peptide bond of glutathione and glutathione conjugates.</text>
</comment>
<dbReference type="GO" id="GO:0103068">
    <property type="term" value="F:leukotriene C4 gamma-glutamyl transferase activity"/>
    <property type="evidence" value="ECO:0007669"/>
    <property type="project" value="UniProtKB-EC"/>
</dbReference>
<dbReference type="OrthoDB" id="1081007at2759"/>
<dbReference type="InterPro" id="IPR043137">
    <property type="entry name" value="GGT_ssub_C"/>
</dbReference>
<feature type="binding site" evidence="3">
    <location>
        <begin position="435"/>
        <end position="437"/>
    </location>
    <ligand>
        <name>L-glutamate</name>
        <dbReference type="ChEBI" id="CHEBI:29985"/>
    </ligand>
</feature>
<name>A0A8S4AT97_9TELE</name>
<feature type="binding site" evidence="3">
    <location>
        <position position="497"/>
    </location>
    <ligand>
        <name>L-glutamate</name>
        <dbReference type="ChEBI" id="CHEBI:29985"/>
    </ligand>
</feature>
<dbReference type="GO" id="GO:0006751">
    <property type="term" value="P:glutathione catabolic process"/>
    <property type="evidence" value="ECO:0007669"/>
    <property type="project" value="UniProtKB-UniRule"/>
</dbReference>
<comment type="catalytic activity">
    <reaction evidence="4">
        <text>glutathione + H2O = L-cysteinylglycine + L-glutamate</text>
        <dbReference type="Rhea" id="RHEA:28807"/>
        <dbReference type="ChEBI" id="CHEBI:15377"/>
        <dbReference type="ChEBI" id="CHEBI:29985"/>
        <dbReference type="ChEBI" id="CHEBI:57925"/>
        <dbReference type="ChEBI" id="CHEBI:61694"/>
        <dbReference type="EC" id="3.4.19.13"/>
    </reaction>
</comment>
<dbReference type="EMBL" id="CAJRST010003335">
    <property type="protein sequence ID" value="CAG5867421.1"/>
    <property type="molecule type" value="Genomic_DNA"/>
</dbReference>
<feature type="active site" description="Nucleophile" evidence="2">
    <location>
        <position position="417"/>
    </location>
</feature>
<keyword evidence="7" id="KW-1185">Reference proteome</keyword>
<feature type="binding site" evidence="3">
    <location>
        <position position="109"/>
    </location>
    <ligand>
        <name>L-glutamate</name>
        <dbReference type="ChEBI" id="CHEBI:29985"/>
    </ligand>
</feature>
<comment type="subcellular location">
    <subcellularLocation>
        <location evidence="4">Membrane</location>
        <topology evidence="4">Single-pass type II membrane protein</topology>
    </subcellularLocation>
</comment>
<evidence type="ECO:0000256" key="1">
    <source>
        <dbReference type="ARBA" id="ARBA00009381"/>
    </source>
</evidence>
<evidence type="ECO:0000256" key="4">
    <source>
        <dbReference type="RuleBase" id="RU368068"/>
    </source>
</evidence>
<dbReference type="PRINTS" id="PR01210">
    <property type="entry name" value="GGTRANSPTASE"/>
</dbReference>
<keyword evidence="4" id="KW-0378">Hydrolase</keyword>
<dbReference type="InterPro" id="IPR000101">
    <property type="entry name" value="GGT_peptidase"/>
</dbReference>
<dbReference type="FunFam" id="1.10.246.130:FF:000001">
    <property type="entry name" value="Gamma-glutamyltransferase 5 isoform 1"/>
    <property type="match status" value="1"/>
</dbReference>
<dbReference type="AlphaFoldDB" id="A0A8S4AT97"/>
<accession>A0A8S4AT97</accession>
<dbReference type="InterPro" id="IPR029055">
    <property type="entry name" value="Ntn_hydrolases_N"/>
</dbReference>
<comment type="similarity">
    <text evidence="1">Belongs to the gamma-glutamyltransferase family.</text>
</comment>
<organism evidence="6 7">
    <name type="scientific">Menidia menidia</name>
    <name type="common">Atlantic silverside</name>
    <dbReference type="NCBI Taxonomy" id="238744"/>
    <lineage>
        <taxon>Eukaryota</taxon>
        <taxon>Metazoa</taxon>
        <taxon>Chordata</taxon>
        <taxon>Craniata</taxon>
        <taxon>Vertebrata</taxon>
        <taxon>Euteleostomi</taxon>
        <taxon>Actinopterygii</taxon>
        <taxon>Neopterygii</taxon>
        <taxon>Teleostei</taxon>
        <taxon>Neoteleostei</taxon>
        <taxon>Acanthomorphata</taxon>
        <taxon>Ovalentaria</taxon>
        <taxon>Atherinomorphae</taxon>
        <taxon>Atheriniformes</taxon>
        <taxon>Atherinopsidae</taxon>
        <taxon>Menidiinae</taxon>
        <taxon>Menidia</taxon>
    </lineage>
</organism>
<gene>
    <name evidence="6" type="ORF">MMEN_LOCUS4219</name>
</gene>
<evidence type="ECO:0000256" key="2">
    <source>
        <dbReference type="PIRSR" id="PIRSR600101-1"/>
    </source>
</evidence>
<dbReference type="InterPro" id="IPR043138">
    <property type="entry name" value="GGT_lsub"/>
</dbReference>
<dbReference type="GO" id="GO:0036374">
    <property type="term" value="F:glutathione hydrolase activity"/>
    <property type="evidence" value="ECO:0007669"/>
    <property type="project" value="UniProtKB-UniRule"/>
</dbReference>
<dbReference type="Proteomes" id="UP000677803">
    <property type="component" value="Unassembled WGS sequence"/>
</dbReference>
<dbReference type="Pfam" id="PF01019">
    <property type="entry name" value="G_glu_transpept"/>
    <property type="match status" value="1"/>
</dbReference>
<sequence length="591" mass="64139">MAHYKTSLTCCCILLFSLVCAVGLICLCIATLVDVGCPGGFRRAAVAADSKLCSEIGKNILQQGGSAVDGAIAALLCTSVVNPQSMGIGGGSIVAVRNKTGNVTIYNFRETVPQSFKANLLNDCPTKFGLSTGTQSVRLHILHLNIVGSQWIGVPGELRGYEAIHKKYGRLPWNKLFEPTIKLAKEGFPMPDYLAAFLGNIFVKNHVEKSSLWADLLPILSSFAFVYLCSDILCNKNKTVLGKGDTLRFPKLAETMEIIAKHGAEDFYSGKIGQDLIRDIKDAGGTLRMEDLKSFKVRVTNAWTVSLGDVQMHFPPPPAGGALLAFILRIMKGFSLTSNSLFGDKKIQMYHHYIEAAKFANGQKRSICDPLFDDTKSANHLLDQSFTNHIRNMINSNQTREDSYYSNTKHSSDNMGTTHVSVLDENGLVVSATSTINQLFGGAVYSPRTGIILNNELADFCGRADKVRAGEQPPSSMTPVIMDTESGGTLVIGGSGGSMITTAVAMSIMNHLWLGMSLKDAIAAPIVFVDSKNNVNFEKGFDESVKEGLRQYGHNIGNWKFFLNVVNAVKKENGCIEAVSDQRKMGMAAGY</sequence>
<dbReference type="SUPFAM" id="SSF56235">
    <property type="entry name" value="N-terminal nucleophile aminohydrolases (Ntn hydrolases)"/>
    <property type="match status" value="1"/>
</dbReference>
<protein>
    <recommendedName>
        <fullName evidence="4">Glutathione hydrolase</fullName>
        <ecNumber evidence="4">2.3.2.2</ecNumber>
        <ecNumber evidence="4">3.4.19.13</ecNumber>
    </recommendedName>
    <alternativeName>
        <fullName evidence="4">Gamma-glutamyltransferase</fullName>
    </alternativeName>
    <alternativeName>
        <fullName evidence="4">Gamma-glutamyltranspeptidase</fullName>
    </alternativeName>
</protein>
<evidence type="ECO:0000256" key="5">
    <source>
        <dbReference type="SAM" id="SignalP"/>
    </source>
</evidence>
<feature type="chain" id="PRO_5035890847" description="Glutathione hydrolase" evidence="5">
    <location>
        <begin position="22"/>
        <end position="591"/>
    </location>
</feature>
<dbReference type="EC" id="2.3.2.2" evidence="4"/>
<dbReference type="Gene3D" id="1.10.246.130">
    <property type="match status" value="1"/>
</dbReference>